<keyword evidence="1" id="KW-0732">Signal</keyword>
<sequence>MRFLLPLLLILAGAVGAQTRDSVFDSYDAYEAYVDEKIMSRDFIPLVKTLGGRDEYTEAQLSQVNTQLMAAFPVDFENVTRFRQTDLGGGVRQEGRLYWNGESYAFYYAILHERGDQIVVLNFNLNSSISTIMAQF</sequence>
<accession>A0ABY8QE36</accession>
<evidence type="ECO:0000256" key="1">
    <source>
        <dbReference type="SAM" id="SignalP"/>
    </source>
</evidence>
<name>A0ABY8QE36_9RHOB</name>
<evidence type="ECO:0000313" key="2">
    <source>
        <dbReference type="EMBL" id="WGW02887.1"/>
    </source>
</evidence>
<proteinExistence type="predicted"/>
<gene>
    <name evidence="2" type="ORF">QF118_13185</name>
</gene>
<dbReference type="RefSeq" id="WP_282299516.1">
    <property type="nucleotide sequence ID" value="NZ_CP124616.1"/>
</dbReference>
<feature type="signal peptide" evidence="1">
    <location>
        <begin position="1"/>
        <end position="17"/>
    </location>
</feature>
<reference evidence="2 3" key="1">
    <citation type="submission" date="2023-05" db="EMBL/GenBank/DDBJ databases">
        <title>YMD87, complete Genome.</title>
        <authorList>
            <person name="Zhang J."/>
            <person name="Xu X."/>
        </authorList>
    </citation>
    <scope>NUCLEOTIDE SEQUENCE [LARGE SCALE GENOMIC DNA]</scope>
    <source>
        <strain evidence="2 3">YMD87</strain>
    </source>
</reference>
<dbReference type="Proteomes" id="UP001241605">
    <property type="component" value="Chromosome"/>
</dbReference>
<evidence type="ECO:0008006" key="4">
    <source>
        <dbReference type="Google" id="ProtNLM"/>
    </source>
</evidence>
<evidence type="ECO:0000313" key="3">
    <source>
        <dbReference type="Proteomes" id="UP001241605"/>
    </source>
</evidence>
<protein>
    <recommendedName>
        <fullName evidence="4">DUF3887 domain-containing protein</fullName>
    </recommendedName>
</protein>
<organism evidence="2 3">
    <name type="scientific">Tropicibacter oceani</name>
    <dbReference type="NCBI Taxonomy" id="3058420"/>
    <lineage>
        <taxon>Bacteria</taxon>
        <taxon>Pseudomonadati</taxon>
        <taxon>Pseudomonadota</taxon>
        <taxon>Alphaproteobacteria</taxon>
        <taxon>Rhodobacterales</taxon>
        <taxon>Roseobacteraceae</taxon>
        <taxon>Tropicibacter</taxon>
    </lineage>
</organism>
<dbReference type="EMBL" id="CP124616">
    <property type="protein sequence ID" value="WGW02887.1"/>
    <property type="molecule type" value="Genomic_DNA"/>
</dbReference>
<feature type="chain" id="PRO_5046881016" description="DUF3887 domain-containing protein" evidence="1">
    <location>
        <begin position="18"/>
        <end position="136"/>
    </location>
</feature>
<keyword evidence="3" id="KW-1185">Reference proteome</keyword>